<name>A0A8H8CF93_PSICU</name>
<comment type="caution">
    <text evidence="2">The sequence shown here is derived from an EMBL/GenBank/DDBJ whole genome shotgun (WGS) entry which is preliminary data.</text>
</comment>
<feature type="transmembrane region" description="Helical" evidence="1">
    <location>
        <begin position="66"/>
        <end position="86"/>
    </location>
</feature>
<sequence>MDSANSSTTSMPNNFLPPPPGLNYIAAIQPSLIFLMIGTSWGGILLPLLVALFYFSTKELRRKPVFILNVLAILLGLFLSIMNAVIEVIPELHYPFRLWTMVVFTIGDSFTPWLVELILVLRLVTVYPISRTPRRTWCAIFIPLGLIKIGRMINITIYCAQYTKLLQNPNFQNPISVGQSSWHSQPGTKIEWTLQVVDNTVTSALFIWRLRSGLHVPGVVESDINYRSYASKVKALFWIAVSNFIFPVILSIFQLIMLFRDPDFLIGSYTYLTNDFVEIVGVMLATVWASSSNWSSTNSASLAHPTITSSAPQFARNIHLENFQAFDSIAREENTGTASHLELNSLKSGHDIEFGPVESHLEFSSNDEEKAPVK</sequence>
<dbReference type="OrthoDB" id="2548432at2759"/>
<keyword evidence="1" id="KW-0812">Transmembrane</keyword>
<evidence type="ECO:0000313" key="2">
    <source>
        <dbReference type="EMBL" id="KAG5162785.1"/>
    </source>
</evidence>
<protein>
    <submittedName>
        <fullName evidence="2">Uncharacterized protein</fullName>
    </submittedName>
</protein>
<reference evidence="2" key="1">
    <citation type="submission" date="2021-02" db="EMBL/GenBank/DDBJ databases">
        <title>Psilocybe cubensis genome.</title>
        <authorList>
            <person name="Mckernan K.J."/>
            <person name="Crawford S."/>
            <person name="Trippe A."/>
            <person name="Kane L.T."/>
            <person name="Mclaughlin S."/>
        </authorList>
    </citation>
    <scope>NUCLEOTIDE SEQUENCE [LARGE SCALE GENOMIC DNA]</scope>
    <source>
        <strain evidence="2">MGC-MH-2018</strain>
    </source>
</reference>
<accession>A0A8H8CF93</accession>
<proteinExistence type="predicted"/>
<organism evidence="2">
    <name type="scientific">Psilocybe cubensis</name>
    <name type="common">Psychedelic mushroom</name>
    <name type="synonym">Stropharia cubensis</name>
    <dbReference type="NCBI Taxonomy" id="181762"/>
    <lineage>
        <taxon>Eukaryota</taxon>
        <taxon>Fungi</taxon>
        <taxon>Dikarya</taxon>
        <taxon>Basidiomycota</taxon>
        <taxon>Agaricomycotina</taxon>
        <taxon>Agaricomycetes</taxon>
        <taxon>Agaricomycetidae</taxon>
        <taxon>Agaricales</taxon>
        <taxon>Agaricineae</taxon>
        <taxon>Strophariaceae</taxon>
        <taxon>Psilocybe</taxon>
    </lineage>
</organism>
<feature type="transmembrane region" description="Helical" evidence="1">
    <location>
        <begin position="235"/>
        <end position="259"/>
    </location>
</feature>
<gene>
    <name evidence="2" type="ORF">JR316_012169</name>
</gene>
<feature type="transmembrane region" description="Helical" evidence="1">
    <location>
        <begin position="32"/>
        <end position="54"/>
    </location>
</feature>
<evidence type="ECO:0000256" key="1">
    <source>
        <dbReference type="SAM" id="Phobius"/>
    </source>
</evidence>
<keyword evidence="1" id="KW-0472">Membrane</keyword>
<dbReference type="EMBL" id="JAFIQS010000017">
    <property type="protein sequence ID" value="KAG5162785.1"/>
    <property type="molecule type" value="Genomic_DNA"/>
</dbReference>
<feature type="transmembrane region" description="Helical" evidence="1">
    <location>
        <begin position="98"/>
        <end position="125"/>
    </location>
</feature>
<dbReference type="AlphaFoldDB" id="A0A8H8CF93"/>
<keyword evidence="1" id="KW-1133">Transmembrane helix</keyword>